<sequence length="279" mass="30718">MAFSCSRGAHASLHCASDGSRTLETQDEAQCYSDKSPMRKAAAEAGSAGQYPGPSNKRHDPGQASGQEDYYARYRRANTTTTSSSPPFQSSPFTPEDQLYLHHRLPIQQPATAQTVRLHFARLSAVYQGLADRCLARAAAMSPGLARERRRRMGVLATALAARYRGCSVVLSDGFVDAVLARHAGIRRPSRFWERVLDEVEIANASWSFIRLWILICITQSIIIILASTLLAPAAQTALAAANVFACMWYTTVLWEKVHARYFAAKADEQELHDLMGGL</sequence>
<keyword evidence="2" id="KW-1133">Transmembrane helix</keyword>
<evidence type="ECO:0000313" key="4">
    <source>
        <dbReference type="Proteomes" id="UP000050424"/>
    </source>
</evidence>
<dbReference type="Proteomes" id="UP000050424">
    <property type="component" value="Unassembled WGS sequence"/>
</dbReference>
<keyword evidence="2" id="KW-0812">Transmembrane</keyword>
<evidence type="ECO:0000313" key="3">
    <source>
        <dbReference type="EMBL" id="KPM43367.1"/>
    </source>
</evidence>
<name>A0A0P7BPS8_9HYPO</name>
<evidence type="ECO:0000256" key="2">
    <source>
        <dbReference type="SAM" id="Phobius"/>
    </source>
</evidence>
<evidence type="ECO:0000256" key="1">
    <source>
        <dbReference type="SAM" id="MobiDB-lite"/>
    </source>
</evidence>
<protein>
    <submittedName>
        <fullName evidence="3">Uncharacterized protein</fullName>
    </submittedName>
</protein>
<dbReference type="AlphaFoldDB" id="A0A0P7BPS8"/>
<feature type="transmembrane region" description="Helical" evidence="2">
    <location>
        <begin position="212"/>
        <end position="232"/>
    </location>
</feature>
<dbReference type="EMBL" id="LKCW01000034">
    <property type="protein sequence ID" value="KPM43367.1"/>
    <property type="molecule type" value="Genomic_DNA"/>
</dbReference>
<reference evidence="3 4" key="1">
    <citation type="submission" date="2015-09" db="EMBL/GenBank/DDBJ databases">
        <title>Draft genome of a European isolate of the apple canker pathogen Neonectria ditissima.</title>
        <authorList>
            <person name="Gomez-Cortecero A."/>
            <person name="Harrison R.J."/>
            <person name="Armitage A.D."/>
        </authorList>
    </citation>
    <scope>NUCLEOTIDE SEQUENCE [LARGE SCALE GENOMIC DNA]</scope>
    <source>
        <strain evidence="3 4">R09/05</strain>
    </source>
</reference>
<dbReference type="OrthoDB" id="4941199at2759"/>
<accession>A0A0P7BPS8</accession>
<keyword evidence="4" id="KW-1185">Reference proteome</keyword>
<comment type="caution">
    <text evidence="3">The sequence shown here is derived from an EMBL/GenBank/DDBJ whole genome shotgun (WGS) entry which is preliminary data.</text>
</comment>
<gene>
    <name evidence="3" type="ORF">AK830_g3166</name>
</gene>
<proteinExistence type="predicted"/>
<feature type="region of interest" description="Disordered" evidence="1">
    <location>
        <begin position="14"/>
        <end position="66"/>
    </location>
</feature>
<keyword evidence="2" id="KW-0472">Membrane</keyword>
<feature type="transmembrane region" description="Helical" evidence="2">
    <location>
        <begin position="238"/>
        <end position="255"/>
    </location>
</feature>
<organism evidence="3 4">
    <name type="scientific">Neonectria ditissima</name>
    <dbReference type="NCBI Taxonomy" id="78410"/>
    <lineage>
        <taxon>Eukaryota</taxon>
        <taxon>Fungi</taxon>
        <taxon>Dikarya</taxon>
        <taxon>Ascomycota</taxon>
        <taxon>Pezizomycotina</taxon>
        <taxon>Sordariomycetes</taxon>
        <taxon>Hypocreomycetidae</taxon>
        <taxon>Hypocreales</taxon>
        <taxon>Nectriaceae</taxon>
        <taxon>Neonectria</taxon>
    </lineage>
</organism>